<feature type="transmembrane region" description="Helical" evidence="13">
    <location>
        <begin position="119"/>
        <end position="140"/>
    </location>
</feature>
<feature type="transmembrane region" description="Helical" evidence="13">
    <location>
        <begin position="544"/>
        <end position="566"/>
    </location>
</feature>
<evidence type="ECO:0000313" key="16">
    <source>
        <dbReference type="EMBL" id="KAL2478278.1"/>
    </source>
</evidence>
<dbReference type="InterPro" id="IPR036640">
    <property type="entry name" value="ABC1_TM_sf"/>
</dbReference>
<feature type="domain" description="ABC transporter" evidence="14">
    <location>
        <begin position="633"/>
        <end position="856"/>
    </location>
</feature>
<dbReference type="InterPro" id="IPR027417">
    <property type="entry name" value="P-loop_NTPase"/>
</dbReference>
<dbReference type="SUPFAM" id="SSF52540">
    <property type="entry name" value="P-loop containing nucleoside triphosphate hydrolases"/>
    <property type="match status" value="2"/>
</dbReference>
<name>A0ABD1QPY1_9LAMI</name>
<dbReference type="PANTHER" id="PTHR24223">
    <property type="entry name" value="ATP-BINDING CASSETTE SUB-FAMILY C"/>
    <property type="match status" value="1"/>
</dbReference>
<dbReference type="InterPro" id="IPR044746">
    <property type="entry name" value="ABCC_6TM_D1"/>
</dbReference>
<dbReference type="PROSITE" id="PS50893">
    <property type="entry name" value="ABC_TRANSPORTER_2"/>
    <property type="match status" value="2"/>
</dbReference>
<evidence type="ECO:0000256" key="1">
    <source>
        <dbReference type="ARBA" id="ARBA00004141"/>
    </source>
</evidence>
<dbReference type="InterPro" id="IPR011527">
    <property type="entry name" value="ABC1_TM_dom"/>
</dbReference>
<evidence type="ECO:0000256" key="4">
    <source>
        <dbReference type="ARBA" id="ARBA00022448"/>
    </source>
</evidence>
<comment type="catalytic activity">
    <reaction evidence="12">
        <text>ATP + H2O + xenobioticSide 1 = ADP + phosphate + xenobioticSide 2.</text>
        <dbReference type="EC" id="7.6.2.2"/>
    </reaction>
</comment>
<evidence type="ECO:0000256" key="8">
    <source>
        <dbReference type="ARBA" id="ARBA00022840"/>
    </source>
</evidence>
<evidence type="ECO:0000256" key="13">
    <source>
        <dbReference type="SAM" id="Phobius"/>
    </source>
</evidence>
<dbReference type="EC" id="7.6.2.2" evidence="3"/>
<comment type="subcellular location">
    <subcellularLocation>
        <location evidence="1">Membrane</location>
        <topology evidence="1">Multi-pass membrane protein</topology>
    </subcellularLocation>
</comment>
<dbReference type="InterPro" id="IPR017871">
    <property type="entry name" value="ABC_transporter-like_CS"/>
</dbReference>
<evidence type="ECO:0000313" key="17">
    <source>
        <dbReference type="Proteomes" id="UP001604277"/>
    </source>
</evidence>
<feature type="transmembrane region" description="Helical" evidence="13">
    <location>
        <begin position="457"/>
        <end position="476"/>
    </location>
</feature>
<reference evidence="17" key="1">
    <citation type="submission" date="2024-07" db="EMBL/GenBank/DDBJ databases">
        <title>Two chromosome-level genome assemblies of Korean endemic species Abeliophyllum distichum and Forsythia ovata (Oleaceae).</title>
        <authorList>
            <person name="Jang H."/>
        </authorList>
    </citation>
    <scope>NUCLEOTIDE SEQUENCE [LARGE SCALE GENOMIC DNA]</scope>
</reference>
<keyword evidence="4" id="KW-0813">Transport</keyword>
<evidence type="ECO:0000259" key="14">
    <source>
        <dbReference type="PROSITE" id="PS50893"/>
    </source>
</evidence>
<keyword evidence="9" id="KW-1278">Translocase</keyword>
<keyword evidence="7" id="KW-0547">Nucleotide-binding</keyword>
<comment type="caution">
    <text evidence="16">The sequence shown here is derived from an EMBL/GenBank/DDBJ whole genome shotgun (WGS) entry which is preliminary data.</text>
</comment>
<keyword evidence="10 13" id="KW-1133">Transmembrane helix</keyword>
<feature type="domain" description="ABC transporter" evidence="14">
    <location>
        <begin position="1261"/>
        <end position="1495"/>
    </location>
</feature>
<dbReference type="GO" id="GO:0016020">
    <property type="term" value="C:membrane"/>
    <property type="evidence" value="ECO:0007669"/>
    <property type="project" value="UniProtKB-SubCell"/>
</dbReference>
<dbReference type="FunFam" id="3.40.50.300:FF:000508">
    <property type="entry name" value="ABC transporter C family member 5"/>
    <property type="match status" value="1"/>
</dbReference>
<evidence type="ECO:0000256" key="12">
    <source>
        <dbReference type="ARBA" id="ARBA00034018"/>
    </source>
</evidence>
<dbReference type="PANTHER" id="PTHR24223:SF165">
    <property type="entry name" value="ABC TRANSPORTER C FAMILY MEMBER 15-RELATED"/>
    <property type="match status" value="1"/>
</dbReference>
<dbReference type="InterPro" id="IPR003593">
    <property type="entry name" value="AAA+_ATPase"/>
</dbReference>
<accession>A0ABD1QPY1</accession>
<evidence type="ECO:0000259" key="15">
    <source>
        <dbReference type="PROSITE" id="PS50929"/>
    </source>
</evidence>
<dbReference type="PROSITE" id="PS50929">
    <property type="entry name" value="ABC_TM1F"/>
    <property type="match status" value="2"/>
</dbReference>
<dbReference type="CDD" id="cd18580">
    <property type="entry name" value="ABC_6TM_ABCC_D2"/>
    <property type="match status" value="1"/>
</dbReference>
<keyword evidence="8" id="KW-0067">ATP-binding</keyword>
<dbReference type="SUPFAM" id="SSF90123">
    <property type="entry name" value="ABC transporter transmembrane region"/>
    <property type="match status" value="2"/>
</dbReference>
<evidence type="ECO:0000256" key="7">
    <source>
        <dbReference type="ARBA" id="ARBA00022741"/>
    </source>
</evidence>
<evidence type="ECO:0000256" key="9">
    <source>
        <dbReference type="ARBA" id="ARBA00022967"/>
    </source>
</evidence>
<evidence type="ECO:0000256" key="6">
    <source>
        <dbReference type="ARBA" id="ARBA00022737"/>
    </source>
</evidence>
<comment type="similarity">
    <text evidence="2">Belongs to the ABC transporter superfamily. ABCC family. Conjugate transporter (TC 3.A.1.208) subfamily.</text>
</comment>
<feature type="transmembrane region" description="Helical" evidence="13">
    <location>
        <begin position="977"/>
        <end position="1010"/>
    </location>
</feature>
<dbReference type="Pfam" id="PF00664">
    <property type="entry name" value="ABC_membrane"/>
    <property type="match status" value="2"/>
</dbReference>
<feature type="transmembrane region" description="Helical" evidence="13">
    <location>
        <begin position="430"/>
        <end position="451"/>
    </location>
</feature>
<dbReference type="SMART" id="SM00382">
    <property type="entry name" value="AAA"/>
    <property type="match status" value="2"/>
</dbReference>
<dbReference type="Pfam" id="PF00005">
    <property type="entry name" value="ABC_tran"/>
    <property type="match status" value="2"/>
</dbReference>
<dbReference type="EMBL" id="JBFOLJ010000014">
    <property type="protein sequence ID" value="KAL2478278.1"/>
    <property type="molecule type" value="Genomic_DNA"/>
</dbReference>
<dbReference type="GO" id="GO:0008559">
    <property type="term" value="F:ABC-type xenobiotic transporter activity"/>
    <property type="evidence" value="ECO:0007669"/>
    <property type="project" value="UniProtKB-EC"/>
</dbReference>
<gene>
    <name evidence="16" type="ORF">Fot_47292</name>
</gene>
<dbReference type="Gene3D" id="1.20.1560.10">
    <property type="entry name" value="ABC transporter type 1, transmembrane domain"/>
    <property type="match status" value="2"/>
</dbReference>
<evidence type="ECO:0000256" key="11">
    <source>
        <dbReference type="ARBA" id="ARBA00023136"/>
    </source>
</evidence>
<dbReference type="FunFam" id="1.20.1560.10:FF:000003">
    <property type="entry name" value="ABC transporter C family member 10"/>
    <property type="match status" value="1"/>
</dbReference>
<keyword evidence="5 13" id="KW-0812">Transmembrane</keyword>
<feature type="transmembrane region" description="Helical" evidence="13">
    <location>
        <begin position="152"/>
        <end position="171"/>
    </location>
</feature>
<evidence type="ECO:0000256" key="10">
    <source>
        <dbReference type="ARBA" id="ARBA00022989"/>
    </source>
</evidence>
<dbReference type="InterPro" id="IPR044726">
    <property type="entry name" value="ABCC_6TM_D2"/>
</dbReference>
<dbReference type="InterPro" id="IPR050173">
    <property type="entry name" value="ABC_transporter_C-like"/>
</dbReference>
<feature type="transmembrane region" description="Helical" evidence="13">
    <location>
        <begin position="317"/>
        <end position="338"/>
    </location>
</feature>
<dbReference type="Proteomes" id="UP001604277">
    <property type="component" value="Unassembled WGS sequence"/>
</dbReference>
<sequence length="1512" mass="168964">MAREEILRSLGASNLSFLQFRVAWPEIISSCHWEDASIVLQLGFLCTVLLHFIRISVESHCRGRNKVKNVEKYSTGLRSGLSYKLSIICSILVLCTHCLMLLMLLVLQSKSGAQCESRVPVLSSRIMLVVSWAITLIALYRIRNRKYIKFPWILRIWWISSFLLSLVRAMIDVHYVITNRDHPRVQEYADTVSFLASICLLGVSIRGSTGIAPSISNSTTEPLLNGKTEKNSEVKRDCPYGKATLVQLVTFSWLNSLFETGIKKPLDQDEVPDVDIKDSASFLSQYFNECLEHTKEKDGPTRSSIYKAIYIFARKKAAINAVFAVTNAGTSYVGPYLINYFVDFLTEKKFRSLGYGYFLALGFLGAKLIETIAQRQWIFGARQLGLRLRAALISHIYKKGLILSSQSRQSCSSGEIINYMSVDVQRITDFVWYLNTIWMLPVQISLAIFVLHMNLGMGALIALAATLIVMAVNIPLTRIQKRFQTKIMEAKDDRMKTTSEVLRNMKTLKLQAWDSHYLKNLENLRRTEHNWLWKSLRLSALTSFIFWGSPTFISVVTFGGCVLMGIPLTAGRVLSALATFRMLQDPIFNLPDLLNTIAQGKVSADRISSYLQEDEIKSDAVESVPGDQTEFQIEIDGGKFSWDMESRSPTLDEIRLVVKRGMKVAICGPVGSGKSSLLSSILGEMRRLSGTVRITGSKAYVPQSPWILTGNIRENILFGNPYDSAKYDRTVEACALTKDFELFAAGDLTEIGERGINMSGGQKQRIQIARAVYQDADIYLLDDPFSAVDAHTGTQLFQECLMGILKDKTILYVTHQVEFLPAADLIMVMQNGRIAQAGTFEELLKQNIGFEVLVGAHCHALESVLTVESSSRTSEYAAIENETDTDNTTNQEFPHIKQESEHNLCVEITEKGRLVQDEEREKGSIGKEVYLSYLTTVKGGVLVPIILLAQSSFQVLQIASNYWMAWACPTDTVEPRLGIHFILLVYTLLAVGSSLCVLIRASLVAIAGLLTSEKLFSNMLHSVLRAPMAFFDSTPAGRILNRVSTDQSVLDLEMANKLGWCAFSVIQLLGTIAVMSQVAWEVFVIFIPVTAICIWYQQYYIPTARELARLAGIQRAPILHHFAESLAGAATIRAFEQQERFANANLCLIDNHSRPWFHNVSAMEWLSFRLNQLSNFVFAFSLVLLVTLPEGIINPSIAGLAVTYGINLNVLQASVIWNICNAENKMISVERILQYSNLASEAPLVIDDCRPPDNWPDIGKICFSNLQIRYVEHLPSVLKNITCTFPGGKKIGVVGRTGSGKSTLIQAIFRIVEPREGTIVIDDVDISKIGLHDLRSRLSIIPQDPTLFEGTVRGNLDPLQQYTDTAIWEALNKCQLGDVISQKGEKLETTVVENGENWSVGQRQLFCLGRALLKKSSILVLDEATASVDSATDGVIQKIITQEFKDRTVVTIAHRIHTVIDSDLVLVLSDGRVAEYDTPTKLLERENSFFSKLIKEYSTRSQSFSSLAKLQN</sequence>
<evidence type="ECO:0000256" key="5">
    <source>
        <dbReference type="ARBA" id="ARBA00022692"/>
    </source>
</evidence>
<feature type="transmembrane region" description="Helical" evidence="13">
    <location>
        <begin position="85"/>
        <end position="107"/>
    </location>
</feature>
<keyword evidence="17" id="KW-1185">Reference proteome</keyword>
<organism evidence="16 17">
    <name type="scientific">Forsythia ovata</name>
    <dbReference type="NCBI Taxonomy" id="205694"/>
    <lineage>
        <taxon>Eukaryota</taxon>
        <taxon>Viridiplantae</taxon>
        <taxon>Streptophyta</taxon>
        <taxon>Embryophyta</taxon>
        <taxon>Tracheophyta</taxon>
        <taxon>Spermatophyta</taxon>
        <taxon>Magnoliopsida</taxon>
        <taxon>eudicotyledons</taxon>
        <taxon>Gunneridae</taxon>
        <taxon>Pentapetalae</taxon>
        <taxon>asterids</taxon>
        <taxon>lamiids</taxon>
        <taxon>Lamiales</taxon>
        <taxon>Oleaceae</taxon>
        <taxon>Forsythieae</taxon>
        <taxon>Forsythia</taxon>
    </lineage>
</organism>
<dbReference type="CDD" id="cd18579">
    <property type="entry name" value="ABC_6TM_ABCC_D1"/>
    <property type="match status" value="1"/>
</dbReference>
<keyword evidence="6" id="KW-0677">Repeat</keyword>
<dbReference type="PROSITE" id="PS00211">
    <property type="entry name" value="ABC_TRANSPORTER_1"/>
    <property type="match status" value="1"/>
</dbReference>
<dbReference type="Gene3D" id="3.40.50.300">
    <property type="entry name" value="P-loop containing nucleotide triphosphate hydrolases"/>
    <property type="match status" value="2"/>
</dbReference>
<dbReference type="CDD" id="cd03244">
    <property type="entry name" value="ABCC_MRP_domain2"/>
    <property type="match status" value="1"/>
</dbReference>
<proteinExistence type="inferred from homology"/>
<dbReference type="GO" id="GO:0005524">
    <property type="term" value="F:ATP binding"/>
    <property type="evidence" value="ECO:0007669"/>
    <property type="project" value="UniProtKB-KW"/>
</dbReference>
<feature type="domain" description="ABC transmembrane type-1" evidence="15">
    <location>
        <begin position="945"/>
        <end position="1224"/>
    </location>
</feature>
<dbReference type="FunFam" id="1.20.1560.10:FF:000002">
    <property type="entry name" value="ABC transporter C family member 5"/>
    <property type="match status" value="1"/>
</dbReference>
<feature type="domain" description="ABC transmembrane type-1" evidence="15">
    <location>
        <begin position="318"/>
        <end position="599"/>
    </location>
</feature>
<feature type="transmembrane region" description="Helical" evidence="13">
    <location>
        <begin position="350"/>
        <end position="369"/>
    </location>
</feature>
<dbReference type="CDD" id="cd03250">
    <property type="entry name" value="ABCC_MRP_domain1"/>
    <property type="match status" value="1"/>
</dbReference>
<dbReference type="FunFam" id="3.40.50.300:FF:000169">
    <property type="entry name" value="ABC transporter C family member 3"/>
    <property type="match status" value="1"/>
</dbReference>
<feature type="transmembrane region" description="Helical" evidence="13">
    <location>
        <begin position="191"/>
        <end position="209"/>
    </location>
</feature>
<dbReference type="InterPro" id="IPR003439">
    <property type="entry name" value="ABC_transporter-like_ATP-bd"/>
</dbReference>
<evidence type="ECO:0000256" key="3">
    <source>
        <dbReference type="ARBA" id="ARBA00012191"/>
    </source>
</evidence>
<feature type="transmembrane region" description="Helical" evidence="13">
    <location>
        <begin position="1082"/>
        <end position="1101"/>
    </location>
</feature>
<protein>
    <recommendedName>
        <fullName evidence="3">ABC-type xenobiotic transporter</fullName>
        <ecNumber evidence="3">7.6.2.2</ecNumber>
    </recommendedName>
</protein>
<evidence type="ECO:0000256" key="2">
    <source>
        <dbReference type="ARBA" id="ARBA00009726"/>
    </source>
</evidence>
<keyword evidence="11 13" id="KW-0472">Membrane</keyword>